<dbReference type="OrthoDB" id="435980at2759"/>
<feature type="compositionally biased region" description="Low complexity" evidence="22">
    <location>
        <begin position="15"/>
        <end position="39"/>
    </location>
</feature>
<feature type="region of interest" description="Disordered" evidence="22">
    <location>
        <begin position="1"/>
        <end position="46"/>
    </location>
</feature>
<keyword evidence="11 23" id="KW-1133">Transmembrane helix</keyword>
<feature type="transmembrane region" description="Helical" evidence="23">
    <location>
        <begin position="347"/>
        <end position="369"/>
    </location>
</feature>
<name>A0A6P9A0U1_THRPL</name>
<evidence type="ECO:0000256" key="20">
    <source>
        <dbReference type="ARBA" id="ARBA00034922"/>
    </source>
</evidence>
<dbReference type="SUPFAM" id="SSF46955">
    <property type="entry name" value="Putative DNA-binding domain"/>
    <property type="match status" value="1"/>
</dbReference>
<dbReference type="NCBIfam" id="TIGR01297">
    <property type="entry name" value="CDF"/>
    <property type="match status" value="1"/>
</dbReference>
<dbReference type="GO" id="GO:0005783">
    <property type="term" value="C:endoplasmic reticulum"/>
    <property type="evidence" value="ECO:0007669"/>
    <property type="project" value="UniProtKB-SubCell"/>
</dbReference>
<keyword evidence="16" id="KW-0804">Transcription</keyword>
<dbReference type="Gene3D" id="1.20.1510.10">
    <property type="entry name" value="Cation efflux protein transmembrane domain"/>
    <property type="match status" value="1"/>
</dbReference>
<dbReference type="InterPro" id="IPR027469">
    <property type="entry name" value="Cation_efflux_TMD_sf"/>
</dbReference>
<evidence type="ECO:0000256" key="16">
    <source>
        <dbReference type="ARBA" id="ARBA00023163"/>
    </source>
</evidence>
<evidence type="ECO:0000259" key="24">
    <source>
        <dbReference type="Pfam" id="PF01545"/>
    </source>
</evidence>
<feature type="transmembrane region" description="Helical" evidence="23">
    <location>
        <begin position="267"/>
        <end position="289"/>
    </location>
</feature>
<feature type="region of interest" description="Disordered" evidence="22">
    <location>
        <begin position="126"/>
        <end position="152"/>
    </location>
</feature>
<dbReference type="InterPro" id="IPR002524">
    <property type="entry name" value="Cation_efflux"/>
</dbReference>
<keyword evidence="25" id="KW-1185">Reference proteome</keyword>
<keyword evidence="10" id="KW-0864">Zinc transport</keyword>
<evidence type="ECO:0000256" key="21">
    <source>
        <dbReference type="ARBA" id="ARBA00048349"/>
    </source>
</evidence>
<organism evidence="26">
    <name type="scientific">Thrips palmi</name>
    <name type="common">Melon thrips</name>
    <dbReference type="NCBI Taxonomy" id="161013"/>
    <lineage>
        <taxon>Eukaryota</taxon>
        <taxon>Metazoa</taxon>
        <taxon>Ecdysozoa</taxon>
        <taxon>Arthropoda</taxon>
        <taxon>Hexapoda</taxon>
        <taxon>Insecta</taxon>
        <taxon>Pterygota</taxon>
        <taxon>Neoptera</taxon>
        <taxon>Paraneoptera</taxon>
        <taxon>Thysanoptera</taxon>
        <taxon>Terebrantia</taxon>
        <taxon>Thripoidea</taxon>
        <taxon>Thripidae</taxon>
        <taxon>Thrips</taxon>
    </lineage>
</organism>
<dbReference type="Gene3D" id="3.90.530.10">
    <property type="entry name" value="XPA C-terminal domain"/>
    <property type="match status" value="1"/>
</dbReference>
<dbReference type="GO" id="GO:0006882">
    <property type="term" value="P:intracellular zinc ion homeostasis"/>
    <property type="evidence" value="ECO:0007669"/>
    <property type="project" value="TreeGrafter"/>
</dbReference>
<protein>
    <recommendedName>
        <fullName evidence="19">Proton-coupled zinc antiporter SLC30A9, mitochondrial</fullName>
    </recommendedName>
    <alternativeName>
        <fullName evidence="18">Solute carrier family 30 member 9</fullName>
    </alternativeName>
    <alternativeName>
        <fullName evidence="20">Zinc transporter 9</fullName>
    </alternativeName>
</protein>
<keyword evidence="5" id="KW-0813">Transport</keyword>
<evidence type="ECO:0000256" key="15">
    <source>
        <dbReference type="ARBA" id="ARBA00023136"/>
    </source>
</evidence>
<keyword evidence="15 23" id="KW-0472">Membrane</keyword>
<keyword evidence="12" id="KW-0805">Transcription regulation</keyword>
<dbReference type="KEGG" id="tpal:117650975"/>
<keyword evidence="6" id="KW-0050">Antiport</keyword>
<keyword evidence="8" id="KW-0256">Endoplasmic reticulum</keyword>
<dbReference type="SUPFAM" id="SSF161111">
    <property type="entry name" value="Cation efflux protein transmembrane domain-like"/>
    <property type="match status" value="1"/>
</dbReference>
<evidence type="ECO:0000256" key="11">
    <source>
        <dbReference type="ARBA" id="ARBA00022989"/>
    </source>
</evidence>
<feature type="transmembrane region" description="Helical" evidence="23">
    <location>
        <begin position="319"/>
        <end position="341"/>
    </location>
</feature>
<evidence type="ECO:0000256" key="4">
    <source>
        <dbReference type="ARBA" id="ARBA00008873"/>
    </source>
</evidence>
<dbReference type="InterPro" id="IPR040177">
    <property type="entry name" value="SLC30A9"/>
</dbReference>
<accession>A0A6P9A0U1</accession>
<dbReference type="CDD" id="cd21078">
    <property type="entry name" value="NTD_ZNT9"/>
    <property type="match status" value="1"/>
</dbReference>
<dbReference type="GO" id="GO:0005634">
    <property type="term" value="C:nucleus"/>
    <property type="evidence" value="ECO:0007669"/>
    <property type="project" value="UniProtKB-SubCell"/>
</dbReference>
<evidence type="ECO:0000256" key="2">
    <source>
        <dbReference type="ARBA" id="ARBA00004225"/>
    </source>
</evidence>
<evidence type="ECO:0000256" key="12">
    <source>
        <dbReference type="ARBA" id="ARBA00023015"/>
    </source>
</evidence>
<dbReference type="GO" id="GO:0008324">
    <property type="term" value="F:monoatomic cation transmembrane transporter activity"/>
    <property type="evidence" value="ECO:0007669"/>
    <property type="project" value="InterPro"/>
</dbReference>
<evidence type="ECO:0000256" key="8">
    <source>
        <dbReference type="ARBA" id="ARBA00022824"/>
    </source>
</evidence>
<evidence type="ECO:0000256" key="1">
    <source>
        <dbReference type="ARBA" id="ARBA00004123"/>
    </source>
</evidence>
<dbReference type="InterPro" id="IPR009061">
    <property type="entry name" value="DNA-bd_dom_put_sf"/>
</dbReference>
<feature type="transmembrane region" description="Helical" evidence="23">
    <location>
        <begin position="163"/>
        <end position="183"/>
    </location>
</feature>
<keyword evidence="13" id="KW-0406">Ion transport</keyword>
<feature type="compositionally biased region" description="Basic residues" evidence="22">
    <location>
        <begin position="133"/>
        <end position="143"/>
    </location>
</feature>
<evidence type="ECO:0000256" key="10">
    <source>
        <dbReference type="ARBA" id="ARBA00022906"/>
    </source>
</evidence>
<keyword evidence="17" id="KW-0539">Nucleus</keyword>
<reference evidence="26" key="1">
    <citation type="submission" date="2025-08" db="UniProtKB">
        <authorList>
            <consortium name="RefSeq"/>
        </authorList>
    </citation>
    <scope>IDENTIFICATION</scope>
    <source>
        <tissue evidence="26">Total insect</tissue>
    </source>
</reference>
<evidence type="ECO:0000256" key="19">
    <source>
        <dbReference type="ARBA" id="ARBA00034845"/>
    </source>
</evidence>
<evidence type="ECO:0000256" key="14">
    <source>
        <dbReference type="ARBA" id="ARBA00023128"/>
    </source>
</evidence>
<feature type="domain" description="Cation efflux protein transmembrane" evidence="24">
    <location>
        <begin position="166"/>
        <end position="375"/>
    </location>
</feature>
<dbReference type="GeneID" id="117650975"/>
<dbReference type="RefSeq" id="XP_034250541.1">
    <property type="nucleotide sequence ID" value="XM_034394650.1"/>
</dbReference>
<dbReference type="InterPro" id="IPR037129">
    <property type="entry name" value="XPA_sf"/>
</dbReference>
<dbReference type="InParanoid" id="A0A6P9A0U1"/>
<comment type="subcellular location">
    <subcellularLocation>
        <location evidence="3">Endoplasmic reticulum</location>
    </subcellularLocation>
    <subcellularLocation>
        <location evidence="2">Mitochondrion membrane</location>
        <topology evidence="2">Multi-pass membrane protein</topology>
    </subcellularLocation>
    <subcellularLocation>
        <location evidence="1">Nucleus</location>
    </subcellularLocation>
</comment>
<dbReference type="InterPro" id="IPR058533">
    <property type="entry name" value="Cation_efflux_TM"/>
</dbReference>
<dbReference type="Proteomes" id="UP000515158">
    <property type="component" value="Unplaced"/>
</dbReference>
<sequence>MHPAAPSASSGTVKPAVRPSSLRVPSSRRPSRPASSTAAAKKRMRVDVATPSMERNFITVERAMADFLLSAEDLEGLKKTSRRSPYASAPEIEVLSRKDVVQRANQKWGSPENLGVELQKRIQHASRSASRIGIRRPPRHERRRLGEDGDMDKHPGLWGPSGVVVVTAIALNGGCLVLKLVAWKHTNSHTMFSEFLHSVADTANQVVIAIGVHTSTKRPSMQHPYGFSNSKFVSALVSGVGIFWLGMGMSLSHGVRGLLEPAAWEDLTWALVVMGVSGAMETTTLLLAVRTLRREAYKRSMPFLAFGGMTSQDPSVNVVLLEDLAAVVSILVASLCLLLSLQTRSNIPDAVGSLLVAVVLGAVALFMIFDSAGRLVGRSIPAAELQRINAELEGDVMVRAIHDVKGIDMGDNMVRYKAELDFDGRQLVRAYLDQVNMNHVHEAVRNIHSVEELEEFMLDHGENIVDLLGSQIDRIERKLKAAHPSIRHCDLEIL</sequence>
<keyword evidence="7 23" id="KW-0812">Transmembrane</keyword>
<evidence type="ECO:0000256" key="3">
    <source>
        <dbReference type="ARBA" id="ARBA00004240"/>
    </source>
</evidence>
<evidence type="ECO:0000256" key="6">
    <source>
        <dbReference type="ARBA" id="ARBA00022449"/>
    </source>
</evidence>
<keyword evidence="14" id="KW-0496">Mitochondrion</keyword>
<dbReference type="GO" id="GO:0006829">
    <property type="term" value="P:zinc ion transport"/>
    <property type="evidence" value="ECO:0007669"/>
    <property type="project" value="UniProtKB-KW"/>
</dbReference>
<keyword evidence="9" id="KW-0862">Zinc</keyword>
<evidence type="ECO:0000256" key="5">
    <source>
        <dbReference type="ARBA" id="ARBA00022448"/>
    </source>
</evidence>
<dbReference type="PANTHER" id="PTHR13414">
    <property type="entry name" value="HUEL-CATION TRANSPORTER"/>
    <property type="match status" value="1"/>
</dbReference>
<evidence type="ECO:0000256" key="17">
    <source>
        <dbReference type="ARBA" id="ARBA00023242"/>
    </source>
</evidence>
<dbReference type="GO" id="GO:0031966">
    <property type="term" value="C:mitochondrial membrane"/>
    <property type="evidence" value="ECO:0007669"/>
    <property type="project" value="UniProtKB-SubCell"/>
</dbReference>
<evidence type="ECO:0000256" key="9">
    <source>
        <dbReference type="ARBA" id="ARBA00022833"/>
    </source>
</evidence>
<evidence type="ECO:0000256" key="7">
    <source>
        <dbReference type="ARBA" id="ARBA00022692"/>
    </source>
</evidence>
<dbReference type="Pfam" id="PF01545">
    <property type="entry name" value="Cation_efflux"/>
    <property type="match status" value="1"/>
</dbReference>
<dbReference type="GO" id="GO:0015297">
    <property type="term" value="F:antiporter activity"/>
    <property type="evidence" value="ECO:0007669"/>
    <property type="project" value="UniProtKB-KW"/>
</dbReference>
<dbReference type="PANTHER" id="PTHR13414:SF9">
    <property type="entry name" value="PROTON-COUPLED ZINC ANTIPORTER SLC30A9, MITOCHONDRIAL"/>
    <property type="match status" value="1"/>
</dbReference>
<evidence type="ECO:0000313" key="26">
    <source>
        <dbReference type="RefSeq" id="XP_034250541.1"/>
    </source>
</evidence>
<gene>
    <name evidence="26" type="primary">LOC117650975</name>
</gene>
<proteinExistence type="inferred from homology"/>
<evidence type="ECO:0000256" key="18">
    <source>
        <dbReference type="ARBA" id="ARBA00033405"/>
    </source>
</evidence>
<evidence type="ECO:0000256" key="23">
    <source>
        <dbReference type="SAM" id="Phobius"/>
    </source>
</evidence>
<evidence type="ECO:0000256" key="13">
    <source>
        <dbReference type="ARBA" id="ARBA00023065"/>
    </source>
</evidence>
<dbReference type="AlphaFoldDB" id="A0A6P9A0U1"/>
<feature type="transmembrane region" description="Helical" evidence="23">
    <location>
        <begin position="232"/>
        <end position="255"/>
    </location>
</feature>
<comment type="similarity">
    <text evidence="4">Belongs to the cation diffusion facilitator (CDF) transporter (TC 2.A.4) family. SLC30A subfamily.</text>
</comment>
<comment type="catalytic activity">
    <reaction evidence="21">
        <text>Zn(2+)(in) + 2 H(+)(out) = Zn(2+)(out) + 2 H(+)(in)</text>
        <dbReference type="Rhea" id="RHEA:72627"/>
        <dbReference type="ChEBI" id="CHEBI:15378"/>
        <dbReference type="ChEBI" id="CHEBI:29105"/>
    </reaction>
</comment>
<evidence type="ECO:0000313" key="25">
    <source>
        <dbReference type="Proteomes" id="UP000515158"/>
    </source>
</evidence>
<evidence type="ECO:0000256" key="22">
    <source>
        <dbReference type="SAM" id="MobiDB-lite"/>
    </source>
</evidence>